<accession>A0A834H645</accession>
<name>A0A834H645_RHOSS</name>
<dbReference type="Gene3D" id="2.60.40.760">
    <property type="entry name" value="Expansin, cellulose-binding-like domain"/>
    <property type="match status" value="1"/>
</dbReference>
<dbReference type="SUPFAM" id="SSF49590">
    <property type="entry name" value="PHL pollen allergen"/>
    <property type="match status" value="1"/>
</dbReference>
<comment type="caution">
    <text evidence="3">The sequence shown here is derived from an EMBL/GenBank/DDBJ whole genome shotgun (WGS) entry which is preliminary data.</text>
</comment>
<dbReference type="EMBL" id="WJXA01000003">
    <property type="protein sequence ID" value="KAF7148283.1"/>
    <property type="molecule type" value="Genomic_DNA"/>
</dbReference>
<proteinExistence type="predicted"/>
<gene>
    <name evidence="3" type="ORF">RHSIM_Rhsim03G0164100</name>
</gene>
<keyword evidence="4" id="KW-1185">Reference proteome</keyword>
<dbReference type="Proteomes" id="UP000626092">
    <property type="component" value="Unassembled WGS sequence"/>
</dbReference>
<protein>
    <recommendedName>
        <fullName evidence="2">Expansin-like CBD domain-containing protein</fullName>
    </recommendedName>
</protein>
<dbReference type="InterPro" id="IPR036749">
    <property type="entry name" value="Expansin_CBD_sf"/>
</dbReference>
<organism evidence="3 4">
    <name type="scientific">Rhododendron simsii</name>
    <name type="common">Sims's rhododendron</name>
    <dbReference type="NCBI Taxonomy" id="118357"/>
    <lineage>
        <taxon>Eukaryota</taxon>
        <taxon>Viridiplantae</taxon>
        <taxon>Streptophyta</taxon>
        <taxon>Embryophyta</taxon>
        <taxon>Tracheophyta</taxon>
        <taxon>Spermatophyta</taxon>
        <taxon>Magnoliopsida</taxon>
        <taxon>eudicotyledons</taxon>
        <taxon>Gunneridae</taxon>
        <taxon>Pentapetalae</taxon>
        <taxon>asterids</taxon>
        <taxon>Ericales</taxon>
        <taxon>Ericaceae</taxon>
        <taxon>Ericoideae</taxon>
        <taxon>Rhodoreae</taxon>
        <taxon>Rhododendron</taxon>
    </lineage>
</organism>
<evidence type="ECO:0000313" key="3">
    <source>
        <dbReference type="EMBL" id="KAF7148283.1"/>
    </source>
</evidence>
<evidence type="ECO:0000259" key="2">
    <source>
        <dbReference type="PROSITE" id="PS50843"/>
    </source>
</evidence>
<dbReference type="Pfam" id="PF01357">
    <property type="entry name" value="Expansin_C"/>
    <property type="match status" value="1"/>
</dbReference>
<evidence type="ECO:0000313" key="4">
    <source>
        <dbReference type="Proteomes" id="UP000626092"/>
    </source>
</evidence>
<dbReference type="InterPro" id="IPR007117">
    <property type="entry name" value="Expansin_CBD"/>
</dbReference>
<dbReference type="PROSITE" id="PS50843">
    <property type="entry name" value="EXPANSIN_CBD"/>
    <property type="match status" value="1"/>
</dbReference>
<feature type="chain" id="PRO_5032544257" description="Expansin-like CBD domain-containing protein" evidence="1">
    <location>
        <begin position="28"/>
        <end position="161"/>
    </location>
</feature>
<dbReference type="AlphaFoldDB" id="A0A834H645"/>
<dbReference type="PANTHER" id="PTHR31692:SF5">
    <property type="entry name" value="EXPANSIN-B3"/>
    <property type="match status" value="1"/>
</dbReference>
<dbReference type="PANTHER" id="PTHR31692">
    <property type="entry name" value="EXPANSIN-B3"/>
    <property type="match status" value="1"/>
</dbReference>
<evidence type="ECO:0000256" key="1">
    <source>
        <dbReference type="SAM" id="SignalP"/>
    </source>
</evidence>
<feature type="signal peptide" evidence="1">
    <location>
        <begin position="1"/>
        <end position="27"/>
    </location>
</feature>
<feature type="domain" description="Expansin-like CBD" evidence="2">
    <location>
        <begin position="87"/>
        <end position="156"/>
    </location>
</feature>
<keyword evidence="1" id="KW-0732">Signal</keyword>
<reference evidence="3" key="1">
    <citation type="submission" date="2019-11" db="EMBL/GenBank/DDBJ databases">
        <authorList>
            <person name="Liu Y."/>
            <person name="Hou J."/>
            <person name="Li T.-Q."/>
            <person name="Guan C.-H."/>
            <person name="Wu X."/>
            <person name="Wu H.-Z."/>
            <person name="Ling F."/>
            <person name="Zhang R."/>
            <person name="Shi X.-G."/>
            <person name="Ren J.-P."/>
            <person name="Chen E.-F."/>
            <person name="Sun J.-M."/>
        </authorList>
    </citation>
    <scope>NUCLEOTIDE SEQUENCE</scope>
    <source>
        <strain evidence="3">Adult_tree_wgs_1</strain>
        <tissue evidence="3">Leaves</tissue>
    </source>
</reference>
<sequence length="161" mass="17756">MATSYRLTPFFVSCLLALICFSELCFCRSTAAVGWSSTNATCDGISDAEKREGETIIFDIDPLSNPYYFAVEIRTKFTLCEFYDQGVDLADASSSNQNNWKPMRYTPSMVSSWALDSGGLPLRAPFSIRLTNGPSQIQVAKNIIPVGWRPGASYPSSLLCH</sequence>